<gene>
    <name evidence="2" type="ORF">P2L57_24960</name>
</gene>
<dbReference type="Proteomes" id="UP001220022">
    <property type="component" value="Unassembled WGS sequence"/>
</dbReference>
<evidence type="ECO:0000313" key="2">
    <source>
        <dbReference type="EMBL" id="MDF2258851.1"/>
    </source>
</evidence>
<comment type="caution">
    <text evidence="2">The sequence shown here is derived from an EMBL/GenBank/DDBJ whole genome shotgun (WGS) entry which is preliminary data.</text>
</comment>
<sequence length="52" mass="5322">MPVAKARANWKGDIPSGSGAFTAGDSISGGVTYKSRFEAPFAGPSRDDGYGL</sequence>
<evidence type="ECO:0000313" key="3">
    <source>
        <dbReference type="Proteomes" id="UP001220022"/>
    </source>
</evidence>
<keyword evidence="3" id="KW-1185">Reference proteome</keyword>
<proteinExistence type="predicted"/>
<dbReference type="RefSeq" id="WP_275818270.1">
    <property type="nucleotide sequence ID" value="NZ_BAAANM010000014.1"/>
</dbReference>
<dbReference type="EMBL" id="JARHTQ010000018">
    <property type="protein sequence ID" value="MDF2258851.1"/>
    <property type="molecule type" value="Genomic_DNA"/>
</dbReference>
<name>A0ABT5Z4U8_9ACTN</name>
<organism evidence="2 3">
    <name type="scientific">Streptantibioticus ferralitis</name>
    <dbReference type="NCBI Taxonomy" id="236510"/>
    <lineage>
        <taxon>Bacteria</taxon>
        <taxon>Bacillati</taxon>
        <taxon>Actinomycetota</taxon>
        <taxon>Actinomycetes</taxon>
        <taxon>Kitasatosporales</taxon>
        <taxon>Streptomycetaceae</taxon>
        <taxon>Streptantibioticus</taxon>
    </lineage>
</organism>
<feature type="region of interest" description="Disordered" evidence="1">
    <location>
        <begin position="1"/>
        <end position="25"/>
    </location>
</feature>
<reference evidence="2 3" key="1">
    <citation type="submission" date="2023-03" db="EMBL/GenBank/DDBJ databases">
        <title>Draft genome sequence of type strain Streptomyces ferralitis JCM 14344.</title>
        <authorList>
            <person name="Klaysubun C."/>
            <person name="Duangmal K."/>
        </authorList>
    </citation>
    <scope>NUCLEOTIDE SEQUENCE [LARGE SCALE GENOMIC DNA]</scope>
    <source>
        <strain evidence="2 3">JCM 14344</strain>
    </source>
</reference>
<protein>
    <submittedName>
        <fullName evidence="2">Uncharacterized protein</fullName>
    </submittedName>
</protein>
<evidence type="ECO:0000256" key="1">
    <source>
        <dbReference type="SAM" id="MobiDB-lite"/>
    </source>
</evidence>
<accession>A0ABT5Z4U8</accession>